<dbReference type="InterPro" id="IPR010987">
    <property type="entry name" value="Glutathione-S-Trfase_C-like"/>
</dbReference>
<keyword evidence="2" id="KW-0273">Eye lens protein</keyword>
<dbReference type="Pfam" id="PF13417">
    <property type="entry name" value="GST_N_3"/>
    <property type="match status" value="1"/>
</dbReference>
<proteinExistence type="inferred from homology"/>
<dbReference type="SUPFAM" id="SSF47616">
    <property type="entry name" value="GST C-terminal domain-like"/>
    <property type="match status" value="1"/>
</dbReference>
<reference evidence="6" key="1">
    <citation type="journal article" date="2013" name="Nature">
        <title>Insights into bilaterian evolution from three spiralian genomes.</title>
        <authorList>
            <person name="Simakov O."/>
            <person name="Marletaz F."/>
            <person name="Cho S.J."/>
            <person name="Edsinger-Gonzales E."/>
            <person name="Havlak P."/>
            <person name="Hellsten U."/>
            <person name="Kuo D.H."/>
            <person name="Larsson T."/>
            <person name="Lv J."/>
            <person name="Arendt D."/>
            <person name="Savage R."/>
            <person name="Osoegawa K."/>
            <person name="de Jong P."/>
            <person name="Grimwood J."/>
            <person name="Chapman J.A."/>
            <person name="Shapiro H."/>
            <person name="Aerts A."/>
            <person name="Otillar R.P."/>
            <person name="Terry A.Y."/>
            <person name="Boore J.L."/>
            <person name="Grigoriev I.V."/>
            <person name="Lindberg D.R."/>
            <person name="Seaver E.C."/>
            <person name="Weisblat D.A."/>
            <person name="Putnam N.H."/>
            <person name="Rokhsar D.S."/>
        </authorList>
    </citation>
    <scope>NUCLEOTIDE SEQUENCE [LARGE SCALE GENOMIC DNA]</scope>
</reference>
<sequence length="199" mass="23347">MVVYRLHYFDFAGRAEIARLLFHGAEREFDDVRYTEKEWAEFKPKTPFGVLPVLEIDGKMFGESHAIYNYLAKQFGFYGNNNLEQLEIDVVMSLMKEMEPFILEAFFETPDEKKKEELITRGFKENIPAYLRKNEKIMQDSGYFVGDKLSLADIAVYDLTNFFMRRDPNLMTPYPKLSASRKLIETYPGIAAYIKSRQK</sequence>
<dbReference type="InterPro" id="IPR040079">
    <property type="entry name" value="Glutathione_S-Trfase"/>
</dbReference>
<name>V3ZEP9_LOTGI</name>
<dbReference type="GO" id="GO:0005212">
    <property type="term" value="F:structural constituent of eye lens"/>
    <property type="evidence" value="ECO:0007669"/>
    <property type="project" value="UniProtKB-KW"/>
</dbReference>
<feature type="domain" description="GST N-terminal" evidence="4">
    <location>
        <begin position="2"/>
        <end position="79"/>
    </location>
</feature>
<dbReference type="InterPro" id="IPR004045">
    <property type="entry name" value="Glutathione_S-Trfase_N"/>
</dbReference>
<dbReference type="GeneID" id="20233552"/>
<dbReference type="SFLD" id="SFLDG00363">
    <property type="entry name" value="AMPS_(cytGST):_Alpha-__Mu-__Pi"/>
    <property type="match status" value="1"/>
</dbReference>
<dbReference type="InterPro" id="IPR036249">
    <property type="entry name" value="Thioredoxin-like_sf"/>
</dbReference>
<comment type="similarity">
    <text evidence="1">Belongs to the GST superfamily.</text>
</comment>
<dbReference type="KEGG" id="lgi:LOTGIDRAFT_134409"/>
<dbReference type="SFLD" id="SFLDG01205">
    <property type="entry name" value="AMPS.1"/>
    <property type="match status" value="1"/>
</dbReference>
<dbReference type="PANTHER" id="PTHR11571">
    <property type="entry name" value="GLUTATHIONE S-TRANSFERASE"/>
    <property type="match status" value="1"/>
</dbReference>
<dbReference type="FunFam" id="1.20.1050.10:FF:000030">
    <property type="entry name" value="Glutathione S-transferase S1"/>
    <property type="match status" value="1"/>
</dbReference>
<dbReference type="GO" id="GO:0006749">
    <property type="term" value="P:glutathione metabolic process"/>
    <property type="evidence" value="ECO:0007669"/>
    <property type="project" value="TreeGrafter"/>
</dbReference>
<dbReference type="GO" id="GO:0004364">
    <property type="term" value="F:glutathione transferase activity"/>
    <property type="evidence" value="ECO:0007669"/>
    <property type="project" value="TreeGrafter"/>
</dbReference>
<dbReference type="RefSeq" id="XP_009066761.1">
    <property type="nucleotide sequence ID" value="XM_009068513.1"/>
</dbReference>
<evidence type="ECO:0000256" key="1">
    <source>
        <dbReference type="ARBA" id="ARBA00007409"/>
    </source>
</evidence>
<dbReference type="AlphaFoldDB" id="V3ZEP9"/>
<dbReference type="OrthoDB" id="414243at2759"/>
<dbReference type="InterPro" id="IPR036282">
    <property type="entry name" value="Glutathione-S-Trfase_C_sf"/>
</dbReference>
<feature type="domain" description="GST C-terminal" evidence="5">
    <location>
        <begin position="81"/>
        <end position="199"/>
    </location>
</feature>
<comment type="function">
    <text evidence="3">S-crystallins are structural components of squids and octopi eye lens. Contains relatively little if any GST activity.</text>
</comment>
<dbReference type="PANTHER" id="PTHR11571:SF150">
    <property type="entry name" value="GLUTATHIONE S-TRANSFERASE"/>
    <property type="match status" value="1"/>
</dbReference>
<dbReference type="InterPro" id="IPR004046">
    <property type="entry name" value="GST_C"/>
</dbReference>
<dbReference type="Pfam" id="PF14497">
    <property type="entry name" value="GST_C_3"/>
    <property type="match status" value="1"/>
</dbReference>
<dbReference type="PROSITE" id="PS50404">
    <property type="entry name" value="GST_NTER"/>
    <property type="match status" value="1"/>
</dbReference>
<dbReference type="CDD" id="cd03039">
    <property type="entry name" value="GST_N_Sigma_like"/>
    <property type="match status" value="1"/>
</dbReference>
<evidence type="ECO:0000256" key="3">
    <source>
        <dbReference type="ARBA" id="ARBA00049616"/>
    </source>
</evidence>
<dbReference type="PROSITE" id="PS50405">
    <property type="entry name" value="GST_CTER"/>
    <property type="match status" value="1"/>
</dbReference>
<dbReference type="SUPFAM" id="SSF52833">
    <property type="entry name" value="Thioredoxin-like"/>
    <property type="match status" value="1"/>
</dbReference>
<dbReference type="Gene3D" id="1.20.1050.10">
    <property type="match status" value="1"/>
</dbReference>
<keyword evidence="7" id="KW-1185">Reference proteome</keyword>
<dbReference type="EMBL" id="KB203855">
    <property type="protein sequence ID" value="ESO82572.1"/>
    <property type="molecule type" value="Genomic_DNA"/>
</dbReference>
<evidence type="ECO:0000313" key="6">
    <source>
        <dbReference type="EMBL" id="ESO82572.1"/>
    </source>
</evidence>
<dbReference type="FunFam" id="3.40.30.10:FF:000035">
    <property type="entry name" value="hematopoietic prostaglandin D synthase"/>
    <property type="match status" value="1"/>
</dbReference>
<dbReference type="Gene3D" id="3.40.30.10">
    <property type="entry name" value="Glutaredoxin"/>
    <property type="match status" value="1"/>
</dbReference>
<protein>
    <recommendedName>
        <fullName evidence="8">Glutathione transferase</fullName>
    </recommendedName>
</protein>
<dbReference type="CTD" id="20233552"/>
<evidence type="ECO:0008006" key="8">
    <source>
        <dbReference type="Google" id="ProtNLM"/>
    </source>
</evidence>
<dbReference type="SFLD" id="SFLDS00019">
    <property type="entry name" value="Glutathione_Transferase_(cytos"/>
    <property type="match status" value="1"/>
</dbReference>
<dbReference type="InterPro" id="IPR050213">
    <property type="entry name" value="GST_superfamily"/>
</dbReference>
<dbReference type="OMA" id="LELYLMW"/>
<evidence type="ECO:0000256" key="2">
    <source>
        <dbReference type="ARBA" id="ARBA00022613"/>
    </source>
</evidence>
<gene>
    <name evidence="6" type="ORF">LOTGIDRAFT_134409</name>
</gene>
<dbReference type="STRING" id="225164.V3ZEP9"/>
<accession>V3ZEP9</accession>
<evidence type="ECO:0000259" key="4">
    <source>
        <dbReference type="PROSITE" id="PS50404"/>
    </source>
</evidence>
<dbReference type="Proteomes" id="UP000030746">
    <property type="component" value="Unassembled WGS sequence"/>
</dbReference>
<organism evidence="6 7">
    <name type="scientific">Lottia gigantea</name>
    <name type="common">Giant owl limpet</name>
    <dbReference type="NCBI Taxonomy" id="225164"/>
    <lineage>
        <taxon>Eukaryota</taxon>
        <taxon>Metazoa</taxon>
        <taxon>Spiralia</taxon>
        <taxon>Lophotrochozoa</taxon>
        <taxon>Mollusca</taxon>
        <taxon>Gastropoda</taxon>
        <taxon>Patellogastropoda</taxon>
        <taxon>Lottioidea</taxon>
        <taxon>Lottiidae</taxon>
        <taxon>Lottia</taxon>
    </lineage>
</organism>
<dbReference type="HOGENOM" id="CLU_039475_1_0_1"/>
<evidence type="ECO:0000259" key="5">
    <source>
        <dbReference type="PROSITE" id="PS50405"/>
    </source>
</evidence>
<evidence type="ECO:0000313" key="7">
    <source>
        <dbReference type="Proteomes" id="UP000030746"/>
    </source>
</evidence>
<dbReference type="CDD" id="cd03192">
    <property type="entry name" value="GST_C_Sigma_like"/>
    <property type="match status" value="1"/>
</dbReference>